<dbReference type="InterPro" id="IPR029058">
    <property type="entry name" value="AB_hydrolase_fold"/>
</dbReference>
<dbReference type="EMBL" id="FOSL01000007">
    <property type="protein sequence ID" value="SFK50463.1"/>
    <property type="molecule type" value="Genomic_DNA"/>
</dbReference>
<evidence type="ECO:0000313" key="3">
    <source>
        <dbReference type="Proteomes" id="UP000323300"/>
    </source>
</evidence>
<dbReference type="AlphaFoldDB" id="A0A1I4A2B1"/>
<dbReference type="Proteomes" id="UP000323300">
    <property type="component" value="Unassembled WGS sequence"/>
</dbReference>
<keyword evidence="3" id="KW-1185">Reference proteome</keyword>
<dbReference type="Gene3D" id="3.40.50.1820">
    <property type="entry name" value="alpha/beta hydrolase"/>
    <property type="match status" value="1"/>
</dbReference>
<gene>
    <name evidence="2" type="ORF">SAMN04488498_107116</name>
</gene>
<dbReference type="PANTHER" id="PTHR46438">
    <property type="entry name" value="ALPHA/BETA-HYDROLASES SUPERFAMILY PROTEIN"/>
    <property type="match status" value="1"/>
</dbReference>
<sequence>MKPGRRFDWRGSEIAWDTVGIGSPLVLVHGTPFSSHVWHRIAPELAHRHTVYFYDLLGYGSSSKGEGQDVSLGIQNEVFSAMLAFWGLKQPNVLAHDFGGATVLRAHLINGCDYERLLLIDPVAVRPWGSPFVQHVRKNEAAFAGVPDYIQRAILKAYIAGAVSRPLTDAEFEPYIEQWTGAVGQPAFYRQIAQMDLRHTDEVQARYNELRCPVKLLWGEQDGWILPERGRELAALLPDCEFTLVPGSGHLMQEDAPEAVVSAALRFFA</sequence>
<name>A0A1I4A2B1_9HYPH</name>
<dbReference type="OrthoDB" id="9804723at2"/>
<evidence type="ECO:0000313" key="2">
    <source>
        <dbReference type="EMBL" id="SFK50463.1"/>
    </source>
</evidence>
<reference evidence="2 3" key="1">
    <citation type="submission" date="2016-10" db="EMBL/GenBank/DDBJ databases">
        <authorList>
            <person name="Varghese N."/>
            <person name="Submissions S."/>
        </authorList>
    </citation>
    <scope>NUCLEOTIDE SEQUENCE [LARGE SCALE GENOMIC DNA]</scope>
    <source>
        <strain evidence="2 3">DSM 21822</strain>
    </source>
</reference>
<accession>A0A1I4A2B1</accession>
<organism evidence="2 3">
    <name type="scientific">Neomesorhizobium albiziae</name>
    <dbReference type="NCBI Taxonomy" id="335020"/>
    <lineage>
        <taxon>Bacteria</taxon>
        <taxon>Pseudomonadati</taxon>
        <taxon>Pseudomonadota</taxon>
        <taxon>Alphaproteobacteria</taxon>
        <taxon>Hyphomicrobiales</taxon>
        <taxon>Phyllobacteriaceae</taxon>
        <taxon>Neomesorhizobium</taxon>
    </lineage>
</organism>
<dbReference type="InterPro" id="IPR000073">
    <property type="entry name" value="AB_hydrolase_1"/>
</dbReference>
<evidence type="ECO:0000259" key="1">
    <source>
        <dbReference type="Pfam" id="PF12697"/>
    </source>
</evidence>
<dbReference type="SUPFAM" id="SSF53474">
    <property type="entry name" value="alpha/beta-Hydrolases"/>
    <property type="match status" value="1"/>
</dbReference>
<dbReference type="Pfam" id="PF12697">
    <property type="entry name" value="Abhydrolase_6"/>
    <property type="match status" value="1"/>
</dbReference>
<dbReference type="RefSeq" id="WP_149760720.1">
    <property type="nucleotide sequence ID" value="NZ_BSPE01000070.1"/>
</dbReference>
<protein>
    <submittedName>
        <fullName evidence="2">Pimeloyl-ACP methyl ester carboxylesterase</fullName>
    </submittedName>
</protein>
<proteinExistence type="predicted"/>
<feature type="domain" description="AB hydrolase-1" evidence="1">
    <location>
        <begin position="25"/>
        <end position="262"/>
    </location>
</feature>